<comment type="caution">
    <text evidence="3">The sequence shown here is derived from an EMBL/GenBank/DDBJ whole genome shotgun (WGS) entry which is preliminary data.</text>
</comment>
<proteinExistence type="predicted"/>
<accession>A0AAD5JXS2</accession>
<keyword evidence="4" id="KW-1185">Reference proteome</keyword>
<dbReference type="Pfam" id="PF06985">
    <property type="entry name" value="HET"/>
    <property type="match status" value="1"/>
</dbReference>
<gene>
    <name evidence="3" type="ORF">BDA99DRAFT_259564</name>
</gene>
<dbReference type="InterPro" id="IPR052895">
    <property type="entry name" value="HetReg/Transcr_Mod"/>
</dbReference>
<feature type="compositionally biased region" description="Basic and acidic residues" evidence="1">
    <location>
        <begin position="105"/>
        <end position="126"/>
    </location>
</feature>
<dbReference type="PANTHER" id="PTHR24148">
    <property type="entry name" value="ANKYRIN REPEAT DOMAIN-CONTAINING PROTEIN 39 HOMOLOG-RELATED"/>
    <property type="match status" value="1"/>
</dbReference>
<evidence type="ECO:0000259" key="2">
    <source>
        <dbReference type="Pfam" id="PF06985"/>
    </source>
</evidence>
<organism evidence="3 4">
    <name type="scientific">Phascolomyces articulosus</name>
    <dbReference type="NCBI Taxonomy" id="60185"/>
    <lineage>
        <taxon>Eukaryota</taxon>
        <taxon>Fungi</taxon>
        <taxon>Fungi incertae sedis</taxon>
        <taxon>Mucoromycota</taxon>
        <taxon>Mucoromycotina</taxon>
        <taxon>Mucoromycetes</taxon>
        <taxon>Mucorales</taxon>
        <taxon>Lichtheimiaceae</taxon>
        <taxon>Phascolomyces</taxon>
    </lineage>
</organism>
<dbReference type="AlphaFoldDB" id="A0AAD5JXS2"/>
<feature type="domain" description="Heterokaryon incompatibility" evidence="2">
    <location>
        <begin position="112"/>
        <end position="243"/>
    </location>
</feature>
<feature type="region of interest" description="Disordered" evidence="1">
    <location>
        <begin position="88"/>
        <end position="126"/>
    </location>
</feature>
<dbReference type="PANTHER" id="PTHR24148:SF64">
    <property type="entry name" value="HETEROKARYON INCOMPATIBILITY DOMAIN-CONTAINING PROTEIN"/>
    <property type="match status" value="1"/>
</dbReference>
<dbReference type="Proteomes" id="UP001209540">
    <property type="component" value="Unassembled WGS sequence"/>
</dbReference>
<dbReference type="InterPro" id="IPR010730">
    <property type="entry name" value="HET"/>
</dbReference>
<reference evidence="3" key="1">
    <citation type="journal article" date="2022" name="IScience">
        <title>Evolution of zygomycete secretomes and the origins of terrestrial fungal ecologies.</title>
        <authorList>
            <person name="Chang Y."/>
            <person name="Wang Y."/>
            <person name="Mondo S."/>
            <person name="Ahrendt S."/>
            <person name="Andreopoulos W."/>
            <person name="Barry K."/>
            <person name="Beard J."/>
            <person name="Benny G.L."/>
            <person name="Blankenship S."/>
            <person name="Bonito G."/>
            <person name="Cuomo C."/>
            <person name="Desiro A."/>
            <person name="Gervers K.A."/>
            <person name="Hundley H."/>
            <person name="Kuo A."/>
            <person name="LaButti K."/>
            <person name="Lang B.F."/>
            <person name="Lipzen A."/>
            <person name="O'Donnell K."/>
            <person name="Pangilinan J."/>
            <person name="Reynolds N."/>
            <person name="Sandor L."/>
            <person name="Smith M.E."/>
            <person name="Tsang A."/>
            <person name="Grigoriev I.V."/>
            <person name="Stajich J.E."/>
            <person name="Spatafora J.W."/>
        </authorList>
    </citation>
    <scope>NUCLEOTIDE SEQUENCE</scope>
    <source>
        <strain evidence="3">RSA 2281</strain>
    </source>
</reference>
<dbReference type="EMBL" id="JAIXMP010000044">
    <property type="protein sequence ID" value="KAI9246893.1"/>
    <property type="molecule type" value="Genomic_DNA"/>
</dbReference>
<evidence type="ECO:0000256" key="1">
    <source>
        <dbReference type="SAM" id="MobiDB-lite"/>
    </source>
</evidence>
<protein>
    <recommendedName>
        <fullName evidence="2">Heterokaryon incompatibility domain-containing protein</fullName>
    </recommendedName>
</protein>
<evidence type="ECO:0000313" key="3">
    <source>
        <dbReference type="EMBL" id="KAI9246893.1"/>
    </source>
</evidence>
<reference evidence="3" key="2">
    <citation type="submission" date="2023-02" db="EMBL/GenBank/DDBJ databases">
        <authorList>
            <consortium name="DOE Joint Genome Institute"/>
            <person name="Mondo S.J."/>
            <person name="Chang Y."/>
            <person name="Wang Y."/>
            <person name="Ahrendt S."/>
            <person name="Andreopoulos W."/>
            <person name="Barry K."/>
            <person name="Beard J."/>
            <person name="Benny G.L."/>
            <person name="Blankenship S."/>
            <person name="Bonito G."/>
            <person name="Cuomo C."/>
            <person name="Desiro A."/>
            <person name="Gervers K.A."/>
            <person name="Hundley H."/>
            <person name="Kuo A."/>
            <person name="LaButti K."/>
            <person name="Lang B.F."/>
            <person name="Lipzen A."/>
            <person name="O'Donnell K."/>
            <person name="Pangilinan J."/>
            <person name="Reynolds N."/>
            <person name="Sandor L."/>
            <person name="Smith M.W."/>
            <person name="Tsang A."/>
            <person name="Grigoriev I.V."/>
            <person name="Stajich J.E."/>
            <person name="Spatafora J.W."/>
        </authorList>
    </citation>
    <scope>NUCLEOTIDE SEQUENCE</scope>
    <source>
        <strain evidence="3">RSA 2281</strain>
    </source>
</reference>
<name>A0AAD5JXS2_9FUNG</name>
<evidence type="ECO:0000313" key="4">
    <source>
        <dbReference type="Proteomes" id="UP001209540"/>
    </source>
</evidence>
<sequence>MYMTYVADQPSLLKESRPTFLKVQSDSKFRPTWLVRTSDMERVPGTEATHGYCTLSYSWNYSGDIFPGKNGKYDFFDHGKHQIIFKKNINKRKRENDEGEEQEKEEQAQEKEEQEKEKGGSSSFLDHHEVKEGKFEQLIKQVCKDFDIDYIWYDKICIDQNDKAAKHAEIARMHKIYQNAFYTVAMIPEMSIPEGFEDTVITWKDTWGTLTGDDDVEKHSVMEKCLVDIGQSQWLQRLWTLEEAIMSKYIVFVGRNAHLWNTWRVFDAGTAGSLNIDSEISKTLYGLHNNRNRRSANFILRHAHVRSTTKEHDRAFALGNIFHNLMDVKVDYGLPLNTVLRNFYSDLIEKDLTVLCFGKARDTYKSTIQGMHNLPSWTGIGGAHVIHVLTSKLKDKEMQDIIKIDRRIEVDTERDDDNDNDNDNNEIQKHRLHLNNISYIAAKPRHFPLVKEDLTIPFKNPYFPNGEDTEYELKRDLGTEITHYITEFASDPIQHEKMVRHMIDAVPTPGRNHPITFLSLTEECEECLILDLPFSMGGKSLSSRIYPVVRKVEQNGQEDDVPLYKSIGILYFRCRTFYLYSRPKFSKFTNDVQEGSFVIV</sequence>